<reference evidence="3" key="2">
    <citation type="submission" date="2015-01" db="EMBL/GenBank/DDBJ databases">
        <title>Evolutionary Origins and Diversification of the Mycorrhizal Mutualists.</title>
        <authorList>
            <consortium name="DOE Joint Genome Institute"/>
            <consortium name="Mycorrhizal Genomics Consortium"/>
            <person name="Kohler A."/>
            <person name="Kuo A."/>
            <person name="Nagy L.G."/>
            <person name="Floudas D."/>
            <person name="Copeland A."/>
            <person name="Barry K.W."/>
            <person name="Cichocki N."/>
            <person name="Veneault-Fourrey C."/>
            <person name="LaButti K."/>
            <person name="Lindquist E.A."/>
            <person name="Lipzen A."/>
            <person name="Lundell T."/>
            <person name="Morin E."/>
            <person name="Murat C."/>
            <person name="Riley R."/>
            <person name="Ohm R."/>
            <person name="Sun H."/>
            <person name="Tunlid A."/>
            <person name="Henrissat B."/>
            <person name="Grigoriev I.V."/>
            <person name="Hibbett D.S."/>
            <person name="Martin F."/>
        </authorList>
    </citation>
    <scope>NUCLEOTIDE SEQUENCE [LARGE SCALE GENOMIC DNA]</scope>
    <source>
        <strain evidence="3">Marx 270</strain>
    </source>
</reference>
<organism evidence="2 3">
    <name type="scientific">Pisolithus tinctorius Marx 270</name>
    <dbReference type="NCBI Taxonomy" id="870435"/>
    <lineage>
        <taxon>Eukaryota</taxon>
        <taxon>Fungi</taxon>
        <taxon>Dikarya</taxon>
        <taxon>Basidiomycota</taxon>
        <taxon>Agaricomycotina</taxon>
        <taxon>Agaricomycetes</taxon>
        <taxon>Agaricomycetidae</taxon>
        <taxon>Boletales</taxon>
        <taxon>Sclerodermatineae</taxon>
        <taxon>Pisolithaceae</taxon>
        <taxon>Pisolithus</taxon>
    </lineage>
</organism>
<sequence>MLDMRMCVSKKTRKCDYGTVKRRDQEVKLAKPSLKIAKTEQENCKNEAEDSRRGARLRQKPLAVGSSCRKIDLRG</sequence>
<feature type="compositionally biased region" description="Basic and acidic residues" evidence="1">
    <location>
        <begin position="39"/>
        <end position="53"/>
    </location>
</feature>
<evidence type="ECO:0000256" key="1">
    <source>
        <dbReference type="SAM" id="MobiDB-lite"/>
    </source>
</evidence>
<dbReference type="Proteomes" id="UP000054217">
    <property type="component" value="Unassembled WGS sequence"/>
</dbReference>
<feature type="region of interest" description="Disordered" evidence="1">
    <location>
        <begin position="39"/>
        <end position="61"/>
    </location>
</feature>
<name>A0A0C3PAD1_PISTI</name>
<evidence type="ECO:0000313" key="2">
    <source>
        <dbReference type="EMBL" id="KIO04836.1"/>
    </source>
</evidence>
<dbReference type="EMBL" id="KN831969">
    <property type="protein sequence ID" value="KIO04836.1"/>
    <property type="molecule type" value="Genomic_DNA"/>
</dbReference>
<proteinExistence type="predicted"/>
<reference evidence="2 3" key="1">
    <citation type="submission" date="2014-04" db="EMBL/GenBank/DDBJ databases">
        <authorList>
            <consortium name="DOE Joint Genome Institute"/>
            <person name="Kuo A."/>
            <person name="Kohler A."/>
            <person name="Costa M.D."/>
            <person name="Nagy L.G."/>
            <person name="Floudas D."/>
            <person name="Copeland A."/>
            <person name="Barry K.W."/>
            <person name="Cichocki N."/>
            <person name="Veneault-Fourrey C."/>
            <person name="LaButti K."/>
            <person name="Lindquist E.A."/>
            <person name="Lipzen A."/>
            <person name="Lundell T."/>
            <person name="Morin E."/>
            <person name="Murat C."/>
            <person name="Sun H."/>
            <person name="Tunlid A."/>
            <person name="Henrissat B."/>
            <person name="Grigoriev I.V."/>
            <person name="Hibbett D.S."/>
            <person name="Martin F."/>
            <person name="Nordberg H.P."/>
            <person name="Cantor M.N."/>
            <person name="Hua S.X."/>
        </authorList>
    </citation>
    <scope>NUCLEOTIDE SEQUENCE [LARGE SCALE GENOMIC DNA]</scope>
    <source>
        <strain evidence="2 3">Marx 270</strain>
    </source>
</reference>
<dbReference type="InParanoid" id="A0A0C3PAD1"/>
<protein>
    <submittedName>
        <fullName evidence="2">Uncharacterized protein</fullName>
    </submittedName>
</protein>
<gene>
    <name evidence="2" type="ORF">M404DRAFT_541402</name>
</gene>
<keyword evidence="3" id="KW-1185">Reference proteome</keyword>
<dbReference type="AlphaFoldDB" id="A0A0C3PAD1"/>
<evidence type="ECO:0000313" key="3">
    <source>
        <dbReference type="Proteomes" id="UP000054217"/>
    </source>
</evidence>
<accession>A0A0C3PAD1</accession>
<dbReference type="HOGENOM" id="CLU_2672075_0_0_1"/>